<dbReference type="SUPFAM" id="SSF56349">
    <property type="entry name" value="DNA breaking-rejoining enzymes"/>
    <property type="match status" value="1"/>
</dbReference>
<dbReference type="InterPro" id="IPR011010">
    <property type="entry name" value="DNA_brk_join_enz"/>
</dbReference>
<dbReference type="PANTHER" id="PTHR34605">
    <property type="entry name" value="PHAGE_INTEGRASE DOMAIN-CONTAINING PROTEIN"/>
    <property type="match status" value="1"/>
</dbReference>
<proteinExistence type="predicted"/>
<evidence type="ECO:0000256" key="1">
    <source>
        <dbReference type="ARBA" id="ARBA00023172"/>
    </source>
</evidence>
<dbReference type="EMBL" id="QXFT01007442">
    <property type="protein sequence ID" value="KAE9266324.1"/>
    <property type="molecule type" value="Genomic_DNA"/>
</dbReference>
<keyword evidence="3" id="KW-1185">Reference proteome</keyword>
<comment type="caution">
    <text evidence="2">The sequence shown here is derived from an EMBL/GenBank/DDBJ whole genome shotgun (WGS) entry which is preliminary data.</text>
</comment>
<dbReference type="GO" id="GO:0015074">
    <property type="term" value="P:DNA integration"/>
    <property type="evidence" value="ECO:0007669"/>
    <property type="project" value="InterPro"/>
</dbReference>
<dbReference type="PANTHER" id="PTHR34605:SF3">
    <property type="entry name" value="P CELL-TYPE AGGLUTINATION PROTEIN MAP4-LIKE-RELATED"/>
    <property type="match status" value="1"/>
</dbReference>
<accession>A0A6A4B6V3</accession>
<dbReference type="AlphaFoldDB" id="A0A6A4B6V3"/>
<dbReference type="GO" id="GO:0003677">
    <property type="term" value="F:DNA binding"/>
    <property type="evidence" value="ECO:0007669"/>
    <property type="project" value="InterPro"/>
</dbReference>
<dbReference type="Proteomes" id="UP000434957">
    <property type="component" value="Unassembled WGS sequence"/>
</dbReference>
<dbReference type="InterPro" id="IPR052925">
    <property type="entry name" value="Phage_Integrase-like_Recomb"/>
</dbReference>
<dbReference type="GO" id="GO:0006310">
    <property type="term" value="P:DNA recombination"/>
    <property type="evidence" value="ECO:0007669"/>
    <property type="project" value="UniProtKB-KW"/>
</dbReference>
<dbReference type="Gene3D" id="1.10.443.10">
    <property type="entry name" value="Intergrase catalytic core"/>
    <property type="match status" value="1"/>
</dbReference>
<protein>
    <recommendedName>
        <fullName evidence="4">Tyr recombinase domain-containing protein</fullName>
    </recommendedName>
</protein>
<organism evidence="2 3">
    <name type="scientific">Phytophthora rubi</name>
    <dbReference type="NCBI Taxonomy" id="129364"/>
    <lineage>
        <taxon>Eukaryota</taxon>
        <taxon>Sar</taxon>
        <taxon>Stramenopiles</taxon>
        <taxon>Oomycota</taxon>
        <taxon>Peronosporomycetes</taxon>
        <taxon>Peronosporales</taxon>
        <taxon>Peronosporaceae</taxon>
        <taxon>Phytophthora</taxon>
    </lineage>
</organism>
<evidence type="ECO:0008006" key="4">
    <source>
        <dbReference type="Google" id="ProtNLM"/>
    </source>
</evidence>
<reference evidence="2 3" key="1">
    <citation type="submission" date="2018-08" db="EMBL/GenBank/DDBJ databases">
        <title>Genomic investigation of the strawberry pathogen Phytophthora fragariae indicates pathogenicity is determined by transcriptional variation in three key races.</title>
        <authorList>
            <person name="Adams T.M."/>
            <person name="Armitage A.D."/>
            <person name="Sobczyk M.K."/>
            <person name="Bates H.J."/>
            <person name="Dunwell J.M."/>
            <person name="Nellist C.F."/>
            <person name="Harrison R.J."/>
        </authorList>
    </citation>
    <scope>NUCLEOTIDE SEQUENCE [LARGE SCALE GENOMIC DNA]</scope>
    <source>
        <strain evidence="2 3">SCRP333</strain>
    </source>
</reference>
<evidence type="ECO:0000313" key="3">
    <source>
        <dbReference type="Proteomes" id="UP000434957"/>
    </source>
</evidence>
<dbReference type="InterPro" id="IPR013762">
    <property type="entry name" value="Integrase-like_cat_sf"/>
</dbReference>
<keyword evidence="1" id="KW-0233">DNA recombination</keyword>
<sequence>MGYEPWLSQGDVNANASQLGAYAVYLWRFGMNRRGQGNTYSTVCGKLCAVRWYHKNTAGYDPGVNASHAILLRGIRRFTSPVVKQRPLTPELLRLIVQSLNLCTPRDQLLWGGLLLGYFFLLRRSEYLFIGRRHHDYILRLKDVRLLDAAQNDTIPRHAVMVSIRLTGAKNNQYGREEERFHFRSGDAVLCPVKAARWIKKAATTLKTNENHPALSMSAAKGVNSKEMANTVKAAARAAGLDPTRFSTHSVRIGGATSLLNSGADRLVLKVMGRWLSNAFEAYPVLTASGSKHLAQIMC</sequence>
<gene>
    <name evidence="2" type="ORF">PR003_g32163</name>
</gene>
<name>A0A6A4B6V3_9STRA</name>
<evidence type="ECO:0000313" key="2">
    <source>
        <dbReference type="EMBL" id="KAE9266324.1"/>
    </source>
</evidence>